<feature type="transmembrane region" description="Helical" evidence="4">
    <location>
        <begin position="57"/>
        <end position="84"/>
    </location>
</feature>
<dbReference type="SUPFAM" id="SSF103473">
    <property type="entry name" value="MFS general substrate transporter"/>
    <property type="match status" value="1"/>
</dbReference>
<feature type="transmembrane region" description="Helical" evidence="4">
    <location>
        <begin position="269"/>
        <end position="301"/>
    </location>
</feature>
<dbReference type="VEuPathDB" id="FungiDB:CHGG_00764"/>
<comment type="subcellular location">
    <subcellularLocation>
        <location evidence="1">Membrane</location>
        <topology evidence="1">Multi-pass membrane protein</topology>
    </subcellularLocation>
</comment>
<evidence type="ECO:0000256" key="1">
    <source>
        <dbReference type="ARBA" id="ARBA00004141"/>
    </source>
</evidence>
<dbReference type="PANTHER" id="PTHR11360">
    <property type="entry name" value="MONOCARBOXYLATE TRANSPORTER"/>
    <property type="match status" value="1"/>
</dbReference>
<dbReference type="PANTHER" id="PTHR11360:SF315">
    <property type="entry name" value="TRANSPORTER MCH2-RELATED"/>
    <property type="match status" value="1"/>
</dbReference>
<dbReference type="Gene3D" id="1.20.1250.20">
    <property type="entry name" value="MFS general substrate transporter like domains"/>
    <property type="match status" value="1"/>
</dbReference>
<keyword evidence="4" id="KW-0812">Transmembrane</keyword>
<reference evidence="6" key="1">
    <citation type="journal article" date="2015" name="Genome Announc.">
        <title>Draft genome sequence of the cellulolytic fungus Chaetomium globosum.</title>
        <authorList>
            <person name="Cuomo C.A."/>
            <person name="Untereiner W.A."/>
            <person name="Ma L.-J."/>
            <person name="Grabherr M."/>
            <person name="Birren B.W."/>
        </authorList>
    </citation>
    <scope>NUCLEOTIDE SEQUENCE [LARGE SCALE GENOMIC DNA]</scope>
    <source>
        <strain evidence="6">ATCC 6205 / CBS 148.51 / DSM 1962 / NBRC 6347 / NRRL 1970</strain>
    </source>
</reference>
<dbReference type="EMBL" id="CH408029">
    <property type="protein sequence ID" value="EAQ92529.1"/>
    <property type="molecule type" value="Genomic_DNA"/>
</dbReference>
<evidence type="ECO:0000256" key="4">
    <source>
        <dbReference type="SAM" id="Phobius"/>
    </source>
</evidence>
<keyword evidence="4" id="KW-0472">Membrane</keyword>
<name>Q2HG90_CHAGB</name>
<feature type="transmembrane region" description="Helical" evidence="4">
    <location>
        <begin position="129"/>
        <end position="148"/>
    </location>
</feature>
<dbReference type="InterPro" id="IPR036259">
    <property type="entry name" value="MFS_trans_sf"/>
</dbReference>
<dbReference type="InterPro" id="IPR011701">
    <property type="entry name" value="MFS"/>
</dbReference>
<dbReference type="GO" id="GO:0016020">
    <property type="term" value="C:membrane"/>
    <property type="evidence" value="ECO:0007669"/>
    <property type="project" value="UniProtKB-SubCell"/>
</dbReference>
<evidence type="ECO:0008006" key="7">
    <source>
        <dbReference type="Google" id="ProtNLM"/>
    </source>
</evidence>
<dbReference type="OMA" id="CCKFTHY"/>
<dbReference type="AlphaFoldDB" id="Q2HG90"/>
<dbReference type="InParanoid" id="Q2HG90"/>
<dbReference type="FunCoup" id="Q2HG90">
    <property type="interactions" value="399"/>
</dbReference>
<keyword evidence="6" id="KW-1185">Reference proteome</keyword>
<evidence type="ECO:0000256" key="3">
    <source>
        <dbReference type="SAM" id="MobiDB-lite"/>
    </source>
</evidence>
<evidence type="ECO:0000313" key="5">
    <source>
        <dbReference type="EMBL" id="EAQ92529.1"/>
    </source>
</evidence>
<organism evidence="5 6">
    <name type="scientific">Chaetomium globosum (strain ATCC 6205 / CBS 148.51 / DSM 1962 / NBRC 6347 / NRRL 1970)</name>
    <name type="common">Soil fungus</name>
    <dbReference type="NCBI Taxonomy" id="306901"/>
    <lineage>
        <taxon>Eukaryota</taxon>
        <taxon>Fungi</taxon>
        <taxon>Dikarya</taxon>
        <taxon>Ascomycota</taxon>
        <taxon>Pezizomycotina</taxon>
        <taxon>Sordariomycetes</taxon>
        <taxon>Sordariomycetidae</taxon>
        <taxon>Sordariales</taxon>
        <taxon>Chaetomiaceae</taxon>
        <taxon>Chaetomium</taxon>
    </lineage>
</organism>
<dbReference type="Proteomes" id="UP000001056">
    <property type="component" value="Unassembled WGS sequence"/>
</dbReference>
<evidence type="ECO:0000256" key="2">
    <source>
        <dbReference type="ARBA" id="ARBA00006727"/>
    </source>
</evidence>
<comment type="similarity">
    <text evidence="2">Belongs to the major facilitator superfamily. Monocarboxylate porter (TC 2.A.1.13) family.</text>
</comment>
<dbReference type="InterPro" id="IPR050327">
    <property type="entry name" value="Proton-linked_MCT"/>
</dbReference>
<protein>
    <recommendedName>
        <fullName evidence="7">Major facilitator superfamily (MFS) profile domain-containing protein</fullName>
    </recommendedName>
</protein>
<evidence type="ECO:0000313" key="6">
    <source>
        <dbReference type="Proteomes" id="UP000001056"/>
    </source>
</evidence>
<feature type="transmembrane region" description="Helical" evidence="4">
    <location>
        <begin position="160"/>
        <end position="181"/>
    </location>
</feature>
<dbReference type="RefSeq" id="XP_001219985.1">
    <property type="nucleotide sequence ID" value="XM_001219984.1"/>
</dbReference>
<dbReference type="HOGENOM" id="CLU_001265_1_2_1"/>
<gene>
    <name evidence="5" type="ORF">CHGG_00764</name>
</gene>
<dbReference type="OrthoDB" id="6499973at2759"/>
<proteinExistence type="inferred from homology"/>
<dbReference type="Pfam" id="PF07690">
    <property type="entry name" value="MFS_1"/>
    <property type="match status" value="1"/>
</dbReference>
<feature type="transmembrane region" description="Helical" evidence="4">
    <location>
        <begin position="96"/>
        <end position="117"/>
    </location>
</feature>
<keyword evidence="4" id="KW-1133">Transmembrane helix</keyword>
<dbReference type="GeneID" id="4386732"/>
<sequence>MTSPMATAPEPALPVSMKSKQNAPELFSGEKGTGSDDSPVETDSPEEAEFKEGGYGWVVVFSVLLVNAHTWGLNSSYAVFLAYYLRSGTIDGASPLGFAFVGGLSISIWFCFTSTVGVVPQWFTKRRSFANSVATCGSGFGGLTYALGTNAMISNLGLAWAFRILAILAFVVNGACSLILRDRNKAVGAVHIPFHKDLFKRLEFWLFVGWGFFSLLGYVIVVFSITDYAQSVGFTASQGSLAASIFNLSQGIGRPLIGLVSDRFGRINVAGVGTLIAGLAAFFLWIFAGSHFAGLIVYVLFGMFAGIIWPCVAPVGAEVVGLQLLPSVWLLRGWKLQQLELLGPDEKQQANTNLPDNGNQEQREPRHSGLRAYVNGMTVIKKV</sequence>
<dbReference type="eggNOG" id="KOG2504">
    <property type="taxonomic scope" value="Eukaryota"/>
</dbReference>
<accession>Q2HG90</accession>
<feature type="transmembrane region" description="Helical" evidence="4">
    <location>
        <begin position="202"/>
        <end position="225"/>
    </location>
</feature>
<dbReference type="GO" id="GO:0022857">
    <property type="term" value="F:transmembrane transporter activity"/>
    <property type="evidence" value="ECO:0007669"/>
    <property type="project" value="InterPro"/>
</dbReference>
<feature type="region of interest" description="Disordered" evidence="3">
    <location>
        <begin position="1"/>
        <end position="46"/>
    </location>
</feature>